<gene>
    <name evidence="1" type="ORF">T4A_4160</name>
</gene>
<organism evidence="1 2">
    <name type="scientific">Trichinella pseudospiralis</name>
    <name type="common">Parasitic roundworm</name>
    <dbReference type="NCBI Taxonomy" id="6337"/>
    <lineage>
        <taxon>Eukaryota</taxon>
        <taxon>Metazoa</taxon>
        <taxon>Ecdysozoa</taxon>
        <taxon>Nematoda</taxon>
        <taxon>Enoplea</taxon>
        <taxon>Dorylaimia</taxon>
        <taxon>Trichinellida</taxon>
        <taxon>Trichinellidae</taxon>
        <taxon>Trichinella</taxon>
    </lineage>
</organism>
<dbReference type="Proteomes" id="UP000054632">
    <property type="component" value="Unassembled WGS sequence"/>
</dbReference>
<dbReference type="AlphaFoldDB" id="A0A0V1EVK8"/>
<feature type="non-terminal residue" evidence="1">
    <location>
        <position position="1"/>
    </location>
</feature>
<reference evidence="1 2" key="1">
    <citation type="submission" date="2015-01" db="EMBL/GenBank/DDBJ databases">
        <title>Evolution of Trichinella species and genotypes.</title>
        <authorList>
            <person name="Korhonen P.K."/>
            <person name="Edoardo P."/>
            <person name="Giuseppe L.R."/>
            <person name="Gasser R.B."/>
        </authorList>
    </citation>
    <scope>NUCLEOTIDE SEQUENCE [LARGE SCALE GENOMIC DNA]</scope>
    <source>
        <strain evidence="1">ISS13</strain>
    </source>
</reference>
<sequence length="252" mass="28529">LIVNYQSGNFETLRVQNCSPPSMRDRVVPIHTTPTSYPHCTQESNKICLRELLGSNKCAIVFVYVAPYVNNRFKRTYNYTFVSVQAYRNLTLHIVFTVLNTPAPMDEVHHLVLAGSKRYNLATGRVKVSFAVLTSTVLHSPSLPGSTDVILPIGQLSLFALSSLTSTMSPSFGSCRFVIHFERLTKVVTYSFLHLFQKWSIICCRFLHFRFNGNSSSSTVGVDIMGRQCIRVLHVITNERQRSCINLCFYFA</sequence>
<feature type="non-terminal residue" evidence="1">
    <location>
        <position position="252"/>
    </location>
</feature>
<evidence type="ECO:0000313" key="2">
    <source>
        <dbReference type="Proteomes" id="UP000054632"/>
    </source>
</evidence>
<name>A0A0V1EVK8_TRIPS</name>
<comment type="caution">
    <text evidence="1">The sequence shown here is derived from an EMBL/GenBank/DDBJ whole genome shotgun (WGS) entry which is preliminary data.</text>
</comment>
<evidence type="ECO:0000313" key="1">
    <source>
        <dbReference type="EMBL" id="KRY77914.1"/>
    </source>
</evidence>
<accession>A0A0V1EVK8</accession>
<proteinExistence type="predicted"/>
<dbReference type="EMBL" id="JYDR01000005">
    <property type="protein sequence ID" value="KRY77914.1"/>
    <property type="molecule type" value="Genomic_DNA"/>
</dbReference>
<protein>
    <submittedName>
        <fullName evidence="1">Uncharacterized protein</fullName>
    </submittedName>
</protein>